<feature type="transmembrane region" description="Helical" evidence="1">
    <location>
        <begin position="16"/>
        <end position="43"/>
    </location>
</feature>
<keyword evidence="1" id="KW-1133">Transmembrane helix</keyword>
<feature type="transmembrane region" description="Helical" evidence="1">
    <location>
        <begin position="128"/>
        <end position="150"/>
    </location>
</feature>
<accession>A0AAV2L8V1</accession>
<reference evidence="2 3" key="1">
    <citation type="submission" date="2024-04" db="EMBL/GenBank/DDBJ databases">
        <authorList>
            <person name="Waldvogel A.-M."/>
            <person name="Schoenle A."/>
        </authorList>
    </citation>
    <scope>NUCLEOTIDE SEQUENCE [LARGE SCALE GENOMIC DNA]</scope>
</reference>
<dbReference type="Proteomes" id="UP001497482">
    <property type="component" value="Chromosome 22"/>
</dbReference>
<evidence type="ECO:0000313" key="3">
    <source>
        <dbReference type="Proteomes" id="UP001497482"/>
    </source>
</evidence>
<feature type="transmembrane region" description="Helical" evidence="1">
    <location>
        <begin position="86"/>
        <end position="108"/>
    </location>
</feature>
<dbReference type="AlphaFoldDB" id="A0AAV2L8V1"/>
<proteinExistence type="predicted"/>
<gene>
    <name evidence="2" type="ORF">KC01_LOCUS26394</name>
</gene>
<keyword evidence="1" id="KW-0812">Transmembrane</keyword>
<keyword evidence="1" id="KW-0472">Membrane</keyword>
<feature type="transmembrane region" description="Helical" evidence="1">
    <location>
        <begin position="281"/>
        <end position="299"/>
    </location>
</feature>
<evidence type="ECO:0000256" key="1">
    <source>
        <dbReference type="SAM" id="Phobius"/>
    </source>
</evidence>
<feature type="transmembrane region" description="Helical" evidence="1">
    <location>
        <begin position="351"/>
        <end position="370"/>
    </location>
</feature>
<feature type="transmembrane region" description="Helical" evidence="1">
    <location>
        <begin position="576"/>
        <end position="606"/>
    </location>
</feature>
<dbReference type="EMBL" id="OZ035844">
    <property type="protein sequence ID" value="CAL1597921.1"/>
    <property type="molecule type" value="Genomic_DNA"/>
</dbReference>
<sequence length="612" mass="63275">MGGVGGWGVGGWRGAWVVWCFGLGYSVVSVWLGGCVCLVMLVFGGDRLSVCWEGVWLGGGCGRRGVCVGCDGWGGWEVVVLSGCEFGLVGGVAVVMFGWWGCGVFVVWLGGISGLGGVGRVRFGGVCWGWGVGVGGGVLWVGCGLWGFVVGDVEVCQIWLGEGCWDGLECVGGVVYRVLGGVVGGGMVDVLGVLGVWCVKGGGWSVGRGVWWWGVWRGQCGCVGVGWVGDEAGGGVVCGVRRSCVVSGGGGVWCRCVLSVMVCGVWGWLVCGCVSCCGGMELGLCVCCGAWVVSVVWGGGCVGRWRVVRSFGGGVIVVGWGFCGAGGWWVWLVEACSVIRGGLGWRWNDGGLGFGGVVVGLWLVLVGVLFERMLGWLEFCGGGLGVVVGVVLVAGGVIVGCGFGVVLCVVVWVVCGGTGWSRGVVSVGGLVGMLGVVVGWVGVGSWLGVVFKCVSWLVEWGGCVCGVVGCGRCVWLGGGLWFLGGRSVEGEWIVGCGLVVVVLGVLSALSGVCWCLGGLRGFVYGCALVRGRCERVVVVVVLLVCEVWRGGCVWLRRVVGLGSVVWWCRDAGWGVWGWVVWFVGLWSCGCVVVVLLVVWVCCWVGCGACKGW</sequence>
<feature type="transmembrane region" description="Helical" evidence="1">
    <location>
        <begin position="252"/>
        <end position="269"/>
    </location>
</feature>
<feature type="transmembrane region" description="Helical" evidence="1">
    <location>
        <begin position="536"/>
        <end position="556"/>
    </location>
</feature>
<feature type="transmembrane region" description="Helical" evidence="1">
    <location>
        <begin position="382"/>
        <end position="414"/>
    </location>
</feature>
<evidence type="ECO:0000313" key="2">
    <source>
        <dbReference type="EMBL" id="CAL1597921.1"/>
    </source>
</evidence>
<organism evidence="2 3">
    <name type="scientific">Knipowitschia caucasica</name>
    <name type="common">Caucasian dwarf goby</name>
    <name type="synonym">Pomatoschistus caucasicus</name>
    <dbReference type="NCBI Taxonomy" id="637954"/>
    <lineage>
        <taxon>Eukaryota</taxon>
        <taxon>Metazoa</taxon>
        <taxon>Chordata</taxon>
        <taxon>Craniata</taxon>
        <taxon>Vertebrata</taxon>
        <taxon>Euteleostomi</taxon>
        <taxon>Actinopterygii</taxon>
        <taxon>Neopterygii</taxon>
        <taxon>Teleostei</taxon>
        <taxon>Neoteleostei</taxon>
        <taxon>Acanthomorphata</taxon>
        <taxon>Gobiaria</taxon>
        <taxon>Gobiiformes</taxon>
        <taxon>Gobioidei</taxon>
        <taxon>Gobiidae</taxon>
        <taxon>Gobiinae</taxon>
        <taxon>Knipowitschia</taxon>
    </lineage>
</organism>
<feature type="transmembrane region" description="Helical" evidence="1">
    <location>
        <begin position="426"/>
        <end position="450"/>
    </location>
</feature>
<feature type="transmembrane region" description="Helical" evidence="1">
    <location>
        <begin position="311"/>
        <end position="331"/>
    </location>
</feature>
<protein>
    <submittedName>
        <fullName evidence="2">Uncharacterized protein</fullName>
    </submittedName>
</protein>
<name>A0AAV2L8V1_KNICA</name>
<feature type="transmembrane region" description="Helical" evidence="1">
    <location>
        <begin position="492"/>
        <end position="516"/>
    </location>
</feature>
<feature type="transmembrane region" description="Helical" evidence="1">
    <location>
        <begin position="457"/>
        <end position="480"/>
    </location>
</feature>
<keyword evidence="3" id="KW-1185">Reference proteome</keyword>